<organism evidence="2 3">
    <name type="scientific">Acidisphaera rubrifaciens HS-AP3</name>
    <dbReference type="NCBI Taxonomy" id="1231350"/>
    <lineage>
        <taxon>Bacteria</taxon>
        <taxon>Pseudomonadati</taxon>
        <taxon>Pseudomonadota</taxon>
        <taxon>Alphaproteobacteria</taxon>
        <taxon>Acetobacterales</taxon>
        <taxon>Acetobacteraceae</taxon>
        <taxon>Acidisphaera</taxon>
    </lineage>
</organism>
<dbReference type="InterPro" id="IPR004888">
    <property type="entry name" value="Glycoside_hydrolase_63"/>
</dbReference>
<name>A0A0D6P5A9_9PROT</name>
<evidence type="ECO:0000259" key="1">
    <source>
        <dbReference type="Pfam" id="PF22422"/>
    </source>
</evidence>
<dbReference type="PANTHER" id="PTHR10412">
    <property type="entry name" value="MANNOSYL-OLIGOSACCHARIDE GLUCOSIDASE"/>
    <property type="match status" value="1"/>
</dbReference>
<comment type="caution">
    <text evidence="2">The sequence shown here is derived from an EMBL/GenBank/DDBJ whole genome shotgun (WGS) entry which is preliminary data.</text>
</comment>
<feature type="domain" description="Mannosylglycerate hydrolase MGH1-like glycoside hydrolase" evidence="1">
    <location>
        <begin position="427"/>
        <end position="649"/>
    </location>
</feature>
<dbReference type="Pfam" id="PF22422">
    <property type="entry name" value="MGH1-like_GH"/>
    <property type="match status" value="1"/>
</dbReference>
<dbReference type="EMBL" id="BANB01000088">
    <property type="protein sequence ID" value="GAN76378.1"/>
    <property type="molecule type" value="Genomic_DNA"/>
</dbReference>
<dbReference type="GO" id="GO:0009311">
    <property type="term" value="P:oligosaccharide metabolic process"/>
    <property type="evidence" value="ECO:0007669"/>
    <property type="project" value="InterPro"/>
</dbReference>
<gene>
    <name evidence="2" type="ORF">Asru_0088_01</name>
</gene>
<dbReference type="PANTHER" id="PTHR10412:SF10">
    <property type="entry name" value="GLYCOSYL HYDROLASE FAMILY 63 C-TERMINAL DOMAIN-CONTAINING PROTEIN"/>
    <property type="match status" value="1"/>
</dbReference>
<sequence>MLMSLDPIFATAEGQRLLAARDGVPWRRWGPYLSERQWGTVREDYSPHGTAWDYLPHDHARSRAYRWGEDGLAGFSDTRLSWCLSLALWNGNDPILKERLFGLTNSEGNHGEDVKELYYFLDGVPSHAYMRMLYKYPHAAFPYERLIQENRRRSTAEREFELIDTGIFDEGRYFDVVVEWAKVSPDDLLLVVTAHNRGPEAASLHVLPQLWARNDWSWGSDGPAVPRPSLRVRDGAVLAEHHAEAARVFEVEVEGDAAWLLCENETNLARLFGLPAGGPVKDGINDAVVYGRRDGLSDAGVGTKCAAHHVLHLPAHGSATVRARFRPTDGAPGFAVFDDVLASRRAEADAFYDALQAGMTDPDARLVQRQAFAGLLWSKQAYVYYVRRWLQGDPGQPPPARQGTGRNAGWHHLDADDVLAMPDTWEYPWFAAWDLAFHCLAFTPIDPDFAKQQLLLLTGDRYAHPNGQLPAYEWAFGDVNPPVQAWAALRIFQMDRMMSGQADRAFLERCFHRLALNFTWWVNRKDADGRNVFGGGFLGLDNISVFDRSAALPGAGVVDQSDGTAWMAMYSLNLMRIALELAVADPVYESMALKFFEHFLLIAEAMTTTGGVGLWNEEDGFFYDVLRRPDGTGIPLRMQTIVGLIPLFAVEVIDGAAIDRLPEFRAGLLAVLRRRPELAALISRWSVPGSTDRRLLSLLRGHRMKCLLARMLDPAEFLSPHGVRALSRRHREHPFELDIDGVRLAVGYEPGEGLSAVFGGNSNWRGPIWMPVNLLLIDSLHEFQRYYGDDFLVEYPTGSGERLPLGVIAERLASRLGGLFLRDAQGRRAVWGDSAVLQSDPHFRDHILFHEYFHGDDGRGLGASHQTGWTACIALLLGGPDGVWQRVCRACG</sequence>
<dbReference type="Proteomes" id="UP000032680">
    <property type="component" value="Unassembled WGS sequence"/>
</dbReference>
<reference evidence="2 3" key="1">
    <citation type="submission" date="2012-11" db="EMBL/GenBank/DDBJ databases">
        <title>Whole genome sequence of Acidisphaera rubrifaciens HS-AP3.</title>
        <authorList>
            <person name="Azuma Y."/>
            <person name="Higashiura N."/>
            <person name="Hirakawa H."/>
            <person name="Matsushita K."/>
        </authorList>
    </citation>
    <scope>NUCLEOTIDE SEQUENCE [LARGE SCALE GENOMIC DNA]</scope>
    <source>
        <strain evidence="2 3">HS-AP3</strain>
    </source>
</reference>
<keyword evidence="3" id="KW-1185">Reference proteome</keyword>
<dbReference type="InterPro" id="IPR054491">
    <property type="entry name" value="MGH1-like_GH"/>
</dbReference>
<evidence type="ECO:0000313" key="2">
    <source>
        <dbReference type="EMBL" id="GAN76378.1"/>
    </source>
</evidence>
<dbReference type="OrthoDB" id="9781878at2"/>
<dbReference type="GO" id="GO:0004573">
    <property type="term" value="F:Glc3Man9GlcNAc2 oligosaccharide glucosidase activity"/>
    <property type="evidence" value="ECO:0007669"/>
    <property type="project" value="InterPro"/>
</dbReference>
<dbReference type="InterPro" id="IPR012341">
    <property type="entry name" value="6hp_glycosidase-like_sf"/>
</dbReference>
<protein>
    <recommendedName>
        <fullName evidence="1">Mannosylglycerate hydrolase MGH1-like glycoside hydrolase domain-containing protein</fullName>
    </recommendedName>
</protein>
<dbReference type="SUPFAM" id="SSF48208">
    <property type="entry name" value="Six-hairpin glycosidases"/>
    <property type="match status" value="1"/>
</dbReference>
<dbReference type="InterPro" id="IPR008928">
    <property type="entry name" value="6-hairpin_glycosidase_sf"/>
</dbReference>
<evidence type="ECO:0000313" key="3">
    <source>
        <dbReference type="Proteomes" id="UP000032680"/>
    </source>
</evidence>
<proteinExistence type="predicted"/>
<accession>A0A0D6P5A9</accession>
<dbReference type="AlphaFoldDB" id="A0A0D6P5A9"/>
<dbReference type="Gene3D" id="1.50.10.10">
    <property type="match status" value="1"/>
</dbReference>